<keyword evidence="2" id="KW-1185">Reference proteome</keyword>
<comment type="caution">
    <text evidence="1">The sequence shown here is derived from an EMBL/GenBank/DDBJ whole genome shotgun (WGS) entry which is preliminary data.</text>
</comment>
<feature type="non-terminal residue" evidence="1">
    <location>
        <position position="1"/>
    </location>
</feature>
<evidence type="ECO:0000313" key="1">
    <source>
        <dbReference type="EMBL" id="CAG8684812.1"/>
    </source>
</evidence>
<dbReference type="Proteomes" id="UP000789831">
    <property type="component" value="Unassembled WGS sequence"/>
</dbReference>
<evidence type="ECO:0000313" key="2">
    <source>
        <dbReference type="Proteomes" id="UP000789831"/>
    </source>
</evidence>
<sequence length="55" mass="6043">YVTIAVNKDISVPIARSHGKTTITVTMQEEVSRNNANSTTQIKVRPNMDSSPIDI</sequence>
<gene>
    <name evidence="1" type="ORF">AGERDE_LOCUS12827</name>
</gene>
<organism evidence="1 2">
    <name type="scientific">Ambispora gerdemannii</name>
    <dbReference type="NCBI Taxonomy" id="144530"/>
    <lineage>
        <taxon>Eukaryota</taxon>
        <taxon>Fungi</taxon>
        <taxon>Fungi incertae sedis</taxon>
        <taxon>Mucoromycota</taxon>
        <taxon>Glomeromycotina</taxon>
        <taxon>Glomeromycetes</taxon>
        <taxon>Archaeosporales</taxon>
        <taxon>Ambisporaceae</taxon>
        <taxon>Ambispora</taxon>
    </lineage>
</organism>
<accession>A0A9N9EPN2</accession>
<reference evidence="1" key="1">
    <citation type="submission" date="2021-06" db="EMBL/GenBank/DDBJ databases">
        <authorList>
            <person name="Kallberg Y."/>
            <person name="Tangrot J."/>
            <person name="Rosling A."/>
        </authorList>
    </citation>
    <scope>NUCLEOTIDE SEQUENCE</scope>
    <source>
        <strain evidence="1">MT106</strain>
    </source>
</reference>
<protein>
    <submittedName>
        <fullName evidence="1">6528_t:CDS:1</fullName>
    </submittedName>
</protein>
<proteinExistence type="predicted"/>
<name>A0A9N9EPN2_9GLOM</name>
<feature type="non-terminal residue" evidence="1">
    <location>
        <position position="55"/>
    </location>
</feature>
<dbReference type="AlphaFoldDB" id="A0A9N9EPN2"/>
<dbReference type="EMBL" id="CAJVPL010011710">
    <property type="protein sequence ID" value="CAG8684812.1"/>
    <property type="molecule type" value="Genomic_DNA"/>
</dbReference>